<dbReference type="InterPro" id="IPR019401">
    <property type="entry name" value="Znf_CHCC"/>
</dbReference>
<keyword evidence="8 11" id="KW-0249">Electron transport</keyword>
<evidence type="ECO:0000256" key="10">
    <source>
        <dbReference type="ARBA" id="ARBA00023136"/>
    </source>
</evidence>
<dbReference type="InterPro" id="IPR016668">
    <property type="entry name" value="NDUFS6"/>
</dbReference>
<reference evidence="13" key="1">
    <citation type="submission" date="2014-03" db="EMBL/GenBank/DDBJ databases">
        <title>The sialotranscriptome of Amblyomma triste, Amblyomma parvum and Amblyomma cajennense ticks, uncovered by 454-based RNA-seq.</title>
        <authorList>
            <person name="Garcia G.R."/>
            <person name="Gardinassi L.G."/>
            <person name="Ribeiro J.M."/>
            <person name="Anatriello E."/>
            <person name="Ferreira B.R."/>
            <person name="Moreira H.N."/>
            <person name="Mafra C."/>
            <person name="Olegario M.M."/>
            <person name="Szabo P.J."/>
            <person name="Miranda-Santos I.K."/>
            <person name="Maruyama S.R."/>
        </authorList>
    </citation>
    <scope>NUCLEOTIDE SEQUENCE</scope>
    <source>
        <strain evidence="13">Uberlandia</strain>
        <tissue evidence="13">Salivary glands</tissue>
    </source>
</reference>
<dbReference type="FunFam" id="2.60.260.40:FF:000003">
    <property type="entry name" value="NADH dehydrogenase [ubiquinone] iron-sulfur protein 6, mitochondrial"/>
    <property type="match status" value="1"/>
</dbReference>
<evidence type="ECO:0000256" key="4">
    <source>
        <dbReference type="ARBA" id="ARBA00022448"/>
    </source>
</evidence>
<keyword evidence="9 11" id="KW-0496">Mitochondrion</keyword>
<dbReference type="GO" id="GO:0006120">
    <property type="term" value="P:mitochondrial electron transport, NADH to ubiquinone"/>
    <property type="evidence" value="ECO:0007669"/>
    <property type="project" value="InterPro"/>
</dbReference>
<evidence type="ECO:0000256" key="6">
    <source>
        <dbReference type="ARBA" id="ARBA00022792"/>
    </source>
</evidence>
<dbReference type="Pfam" id="PF10276">
    <property type="entry name" value="zf-CHCC"/>
    <property type="match status" value="1"/>
</dbReference>
<evidence type="ECO:0000256" key="1">
    <source>
        <dbReference type="ARBA" id="ARBA00003195"/>
    </source>
</evidence>
<organism evidence="13">
    <name type="scientific">Amblyomma cajennense</name>
    <name type="common">Cayenne tick</name>
    <name type="synonym">Acarus cajennensis</name>
    <dbReference type="NCBI Taxonomy" id="34607"/>
    <lineage>
        <taxon>Eukaryota</taxon>
        <taxon>Metazoa</taxon>
        <taxon>Ecdysozoa</taxon>
        <taxon>Arthropoda</taxon>
        <taxon>Chelicerata</taxon>
        <taxon>Arachnida</taxon>
        <taxon>Acari</taxon>
        <taxon>Parasitiformes</taxon>
        <taxon>Ixodida</taxon>
        <taxon>Ixodoidea</taxon>
        <taxon>Ixodidae</taxon>
        <taxon>Amblyomminae</taxon>
        <taxon>Amblyomma</taxon>
    </lineage>
</organism>
<evidence type="ECO:0000256" key="9">
    <source>
        <dbReference type="ARBA" id="ARBA00023128"/>
    </source>
</evidence>
<feature type="domain" description="Zinc finger CHCC-type" evidence="12">
    <location>
        <begin position="83"/>
        <end position="118"/>
    </location>
</feature>
<sequence>MNSCVRNPSRFVQITQRLAVQYRLCSNVVKNVEPPKDPVTHTGQHWDKEDYRLVRFMENPKQVNPNFAVKLIAEVPPKAVNTRTTWCDGGNGALGHPRVFINLDAPGNHTCGYCGLRFYQDHSSKGH</sequence>
<evidence type="ECO:0000256" key="3">
    <source>
        <dbReference type="ARBA" id="ARBA00007291"/>
    </source>
</evidence>
<dbReference type="AlphaFoldDB" id="A0A023FN28"/>
<keyword evidence="13" id="KW-0830">Ubiquinone</keyword>
<evidence type="ECO:0000256" key="7">
    <source>
        <dbReference type="ARBA" id="ARBA00022946"/>
    </source>
</evidence>
<accession>A0A023FN28</accession>
<evidence type="ECO:0000256" key="11">
    <source>
        <dbReference type="PIRNR" id="PIRNR016564"/>
    </source>
</evidence>
<dbReference type="EMBL" id="GBBK01001326">
    <property type="protein sequence ID" value="JAC23156.1"/>
    <property type="molecule type" value="mRNA"/>
</dbReference>
<evidence type="ECO:0000313" key="13">
    <source>
        <dbReference type="EMBL" id="JAC23156.1"/>
    </source>
</evidence>
<dbReference type="PANTHER" id="PTHR13156:SF0">
    <property type="entry name" value="NADH DEHYDROGENASE [UBIQUINONE] IRON-SULFUR PROTEIN 6, MITOCHONDRIAL"/>
    <property type="match status" value="1"/>
</dbReference>
<keyword evidence="7" id="KW-0809">Transit peptide</keyword>
<comment type="subcellular location">
    <subcellularLocation>
        <location evidence="2">Mitochondrion inner membrane</location>
        <topology evidence="2">Peripheral membrane protein</topology>
        <orientation evidence="2">Matrix side</orientation>
    </subcellularLocation>
</comment>
<evidence type="ECO:0000259" key="12">
    <source>
        <dbReference type="Pfam" id="PF10276"/>
    </source>
</evidence>
<evidence type="ECO:0000256" key="2">
    <source>
        <dbReference type="ARBA" id="ARBA00004443"/>
    </source>
</evidence>
<keyword evidence="5 11" id="KW-0679">Respiratory chain</keyword>
<keyword evidence="6 11" id="KW-0999">Mitochondrion inner membrane</keyword>
<comment type="function">
    <text evidence="1 11">Accessory subunit of the mitochondrial membrane respiratory chain NADH dehydrogenase (Complex I), that is believed not to be involved in catalysis. Complex I functions in the transfer of electrons from NADH to the respiratory chain. The immediate electron acceptor for the enzyme is believed to be ubiquinone.</text>
</comment>
<keyword evidence="10 11" id="KW-0472">Membrane</keyword>
<protein>
    <recommendedName>
        <fullName evidence="11">NADH dehydrogenase [ubiquinone] iron-sulfur protein 6, mitochondrial</fullName>
    </recommendedName>
</protein>
<evidence type="ECO:0000256" key="8">
    <source>
        <dbReference type="ARBA" id="ARBA00022982"/>
    </source>
</evidence>
<keyword evidence="4 11" id="KW-0813">Transport</keyword>
<comment type="similarity">
    <text evidence="3 11">Belongs to the complex I NDUFS6 subunit family.</text>
</comment>
<evidence type="ECO:0000256" key="5">
    <source>
        <dbReference type="ARBA" id="ARBA00022660"/>
    </source>
</evidence>
<name>A0A023FN28_AMBCJ</name>
<dbReference type="GO" id="GO:0005743">
    <property type="term" value="C:mitochondrial inner membrane"/>
    <property type="evidence" value="ECO:0007669"/>
    <property type="project" value="UniProtKB-SubCell"/>
</dbReference>
<proteinExistence type="evidence at transcript level"/>
<dbReference type="PANTHER" id="PTHR13156">
    <property type="entry name" value="NADH-UBIQUINONE OXIDOREDUCTASE 13 KD-A SUBUNIT"/>
    <property type="match status" value="1"/>
</dbReference>
<dbReference type="Gene3D" id="2.60.260.40">
    <property type="entry name" value="q5lls5 like domains"/>
    <property type="match status" value="1"/>
</dbReference>
<dbReference type="PIRSF" id="PIRSF016564">
    <property type="entry name" value="CI-13KD-A"/>
    <property type="match status" value="1"/>
</dbReference>